<sequence length="138" mass="15446">RRSASDRPHYSSATKDLGMVMHTRQSDQSSVQPAAGSHMHARDATRDTRPSARGEKLELRGRSGSGAGEKSGRRTEGTREVRAVKLTETWLGRTSAFRVPWSEAPQVASKYTWACMYRTWAVENEKRLKEVNAGFTVH</sequence>
<feature type="non-terminal residue" evidence="2">
    <location>
        <position position="1"/>
    </location>
</feature>
<feature type="region of interest" description="Disordered" evidence="1">
    <location>
        <begin position="1"/>
        <end position="80"/>
    </location>
</feature>
<reference evidence="2" key="1">
    <citation type="submission" date="2009-05" db="EMBL/GenBank/DDBJ databases">
        <title>Characterization of Differentially Expressed Genes Related to Laccase Biosynthesis of White-Rot Fungus TR16.</title>
        <authorList>
            <person name="Chen Q.-T."/>
            <person name="Guo L.-Q."/>
            <person name="Lin J.-F."/>
        </authorList>
    </citation>
    <scope>NUCLEOTIDE SEQUENCE</scope>
    <source>
        <strain evidence="2">TR16</strain>
    </source>
</reference>
<feature type="non-terminal residue" evidence="2">
    <location>
        <position position="138"/>
    </location>
</feature>
<dbReference type="EMBL" id="GQ141660">
    <property type="protein sequence ID" value="ACT52868.1"/>
    <property type="molecule type" value="mRNA"/>
</dbReference>
<protein>
    <submittedName>
        <fullName evidence="2">KH domain-containing RNA-binding signal transduction associated</fullName>
    </submittedName>
</protein>
<feature type="compositionally biased region" description="Basic and acidic residues" evidence="1">
    <location>
        <begin position="70"/>
        <end position="80"/>
    </location>
</feature>
<evidence type="ECO:0000256" key="1">
    <source>
        <dbReference type="SAM" id="MobiDB-lite"/>
    </source>
</evidence>
<accession>C7DK14</accession>
<feature type="compositionally biased region" description="Basic and acidic residues" evidence="1">
    <location>
        <begin position="40"/>
        <end position="61"/>
    </location>
</feature>
<organism evidence="2">
    <name type="scientific">Polyporus grammocephalus</name>
    <dbReference type="NCBI Taxonomy" id="196234"/>
    <lineage>
        <taxon>Eukaryota</taxon>
        <taxon>Fungi</taxon>
        <taxon>Dikarya</taxon>
        <taxon>Basidiomycota</taxon>
        <taxon>Agaricomycotina</taxon>
        <taxon>Agaricomycetes</taxon>
        <taxon>Polyporales</taxon>
        <taxon>Polyporaceae</taxon>
        <taxon>Polyporus</taxon>
    </lineage>
</organism>
<proteinExistence type="evidence at transcript level"/>
<name>C7DK14_9APHY</name>
<dbReference type="AlphaFoldDB" id="C7DK14"/>
<evidence type="ECO:0000313" key="2">
    <source>
        <dbReference type="EMBL" id="ACT52868.1"/>
    </source>
</evidence>